<dbReference type="EMBL" id="CP019454">
    <property type="protein sequence ID" value="AUW94634.1"/>
    <property type="molecule type" value="Genomic_DNA"/>
</dbReference>
<dbReference type="InterPro" id="IPR015424">
    <property type="entry name" value="PyrdxlP-dep_Trfase"/>
</dbReference>
<evidence type="ECO:0000313" key="8">
    <source>
        <dbReference type="Proteomes" id="UP000325292"/>
    </source>
</evidence>
<evidence type="ECO:0000313" key="7">
    <source>
        <dbReference type="EMBL" id="AUW94634.1"/>
    </source>
</evidence>
<keyword evidence="3" id="KW-0805">Transcription regulation</keyword>
<proteinExistence type="inferred from homology"/>
<dbReference type="Gene3D" id="1.10.10.10">
    <property type="entry name" value="Winged helix-like DNA-binding domain superfamily/Winged helix DNA-binding domain"/>
    <property type="match status" value="1"/>
</dbReference>
<dbReference type="CDD" id="cd00609">
    <property type="entry name" value="AAT_like"/>
    <property type="match status" value="1"/>
</dbReference>
<dbReference type="InterPro" id="IPR036390">
    <property type="entry name" value="WH_DNA-bd_sf"/>
</dbReference>
<reference evidence="7 8" key="1">
    <citation type="journal article" date="2019" name="Sci. Rep.">
        <title>Sulfobacillus thermotolerans: new insights into resistance and metabolic capacities of acidophilic chemolithotrophs.</title>
        <authorList>
            <person name="Panyushkina A.E."/>
            <person name="Babenko V.V."/>
            <person name="Nikitina A.S."/>
            <person name="Selezneva O.V."/>
            <person name="Tsaplina I.A."/>
            <person name="Letarova M.A."/>
            <person name="Kostryukova E.S."/>
            <person name="Letarov A.V."/>
        </authorList>
    </citation>
    <scope>NUCLEOTIDE SEQUENCE [LARGE SCALE GENOMIC DNA]</scope>
    <source>
        <strain evidence="7 8">Kr1</strain>
    </source>
</reference>
<dbReference type="PANTHER" id="PTHR46577:SF2">
    <property type="entry name" value="TRANSCRIPTIONAL REGULATORY PROTEIN"/>
    <property type="match status" value="1"/>
</dbReference>
<dbReference type="Pfam" id="PF00155">
    <property type="entry name" value="Aminotran_1_2"/>
    <property type="match status" value="1"/>
</dbReference>
<evidence type="ECO:0000256" key="5">
    <source>
        <dbReference type="ARBA" id="ARBA00023163"/>
    </source>
</evidence>
<protein>
    <recommendedName>
        <fullName evidence="6">HTH gntR-type domain-containing protein</fullName>
    </recommendedName>
</protein>
<dbReference type="InterPro" id="IPR015422">
    <property type="entry name" value="PyrdxlP-dep_Trfase_small"/>
</dbReference>
<keyword evidence="2" id="KW-0663">Pyridoxal phosphate</keyword>
<accession>A0ABM6RT53</accession>
<dbReference type="SMART" id="SM00345">
    <property type="entry name" value="HTH_GNTR"/>
    <property type="match status" value="1"/>
</dbReference>
<dbReference type="InterPro" id="IPR000524">
    <property type="entry name" value="Tscrpt_reg_HTH_GntR"/>
</dbReference>
<evidence type="ECO:0000256" key="2">
    <source>
        <dbReference type="ARBA" id="ARBA00022898"/>
    </source>
</evidence>
<comment type="similarity">
    <text evidence="1">In the C-terminal section; belongs to the class-I pyridoxal-phosphate-dependent aminotransferase family.</text>
</comment>
<evidence type="ECO:0000256" key="4">
    <source>
        <dbReference type="ARBA" id="ARBA00023125"/>
    </source>
</evidence>
<keyword evidence="8" id="KW-1185">Reference proteome</keyword>
<dbReference type="Gene3D" id="3.90.1150.10">
    <property type="entry name" value="Aspartate Aminotransferase, domain 1"/>
    <property type="match status" value="1"/>
</dbReference>
<organism evidence="7 8">
    <name type="scientific">Sulfobacillus thermotolerans</name>
    <dbReference type="NCBI Taxonomy" id="338644"/>
    <lineage>
        <taxon>Bacteria</taxon>
        <taxon>Bacillati</taxon>
        <taxon>Bacillota</taxon>
        <taxon>Clostridia</taxon>
        <taxon>Eubacteriales</taxon>
        <taxon>Clostridiales Family XVII. Incertae Sedis</taxon>
        <taxon>Sulfobacillus</taxon>
    </lineage>
</organism>
<keyword evidence="4" id="KW-0238">DNA-binding</keyword>
<feature type="domain" description="HTH gntR-type" evidence="6">
    <location>
        <begin position="1"/>
        <end position="69"/>
    </location>
</feature>
<dbReference type="Gene3D" id="3.40.640.10">
    <property type="entry name" value="Type I PLP-dependent aspartate aminotransferase-like (Major domain)"/>
    <property type="match status" value="1"/>
</dbReference>
<keyword evidence="5" id="KW-0804">Transcription</keyword>
<gene>
    <name evidence="7" type="ORF">BXT84_12345</name>
</gene>
<dbReference type="SUPFAM" id="SSF46785">
    <property type="entry name" value="Winged helix' DNA-binding domain"/>
    <property type="match status" value="1"/>
</dbReference>
<evidence type="ECO:0000259" key="6">
    <source>
        <dbReference type="PROSITE" id="PS50949"/>
    </source>
</evidence>
<dbReference type="InterPro" id="IPR015421">
    <property type="entry name" value="PyrdxlP-dep_Trfase_major"/>
</dbReference>
<evidence type="ECO:0000256" key="1">
    <source>
        <dbReference type="ARBA" id="ARBA00005384"/>
    </source>
</evidence>
<dbReference type="InterPro" id="IPR004839">
    <property type="entry name" value="Aminotransferase_I/II_large"/>
</dbReference>
<dbReference type="InterPro" id="IPR051446">
    <property type="entry name" value="HTH_trans_reg/aminotransferase"/>
</dbReference>
<dbReference type="InterPro" id="IPR036388">
    <property type="entry name" value="WH-like_DNA-bd_sf"/>
</dbReference>
<dbReference type="Proteomes" id="UP000325292">
    <property type="component" value="Chromosome"/>
</dbReference>
<dbReference type="Pfam" id="PF00392">
    <property type="entry name" value="GntR"/>
    <property type="match status" value="1"/>
</dbReference>
<dbReference type="PROSITE" id="PS50949">
    <property type="entry name" value="HTH_GNTR"/>
    <property type="match status" value="1"/>
</dbReference>
<dbReference type="PRINTS" id="PR00035">
    <property type="entry name" value="HTHGNTR"/>
</dbReference>
<sequence length="468" mass="51972">MMQFQRVADEIRRAIEQGRWHVGEALPSERKTAEEFGVSRSTVRRAWEELQSLGYVHWTAASAPIVVNIPLRPVPINPSLIGKDLPYRPSSTFLSDLMSAASSSARYNFEIGMPDPDLLPIHELQEIVRDLLSQHVREVFSYSPTQGIARVRQALSEEYLSRRGVAADPDNILITSGSLQGLDYVTSLLSRAGDYIVTESPTFAGALQIFASHGAQVLAVPMDEEGIRVEPLAQALAQHPVRMIYVQTFFHNPTSTVMSLARRQAVLALSQKYQVPIVEDDAYGFLATANPQPLYALAPGDAPVIYLNTLSKLLAPGLRVGMVVAPRDIIQYLSQRKQLGDLHTGTVTQLLVEGWLRSGNVTQHIARAQTIYASRMRIASELIRRRGLFLFGHPTGGFYLFVQLPKHINAYALHDYAAQRDVLFAPGEAFGIGDRYRGWIRLCVSALGTTAIQNGMARFFRMLDTFSP</sequence>
<name>A0ABM6RT53_9FIRM</name>
<evidence type="ECO:0000256" key="3">
    <source>
        <dbReference type="ARBA" id="ARBA00023015"/>
    </source>
</evidence>
<dbReference type="SUPFAM" id="SSF53383">
    <property type="entry name" value="PLP-dependent transferases"/>
    <property type="match status" value="1"/>
</dbReference>
<dbReference type="CDD" id="cd07377">
    <property type="entry name" value="WHTH_GntR"/>
    <property type="match status" value="1"/>
</dbReference>
<dbReference type="PANTHER" id="PTHR46577">
    <property type="entry name" value="HTH-TYPE TRANSCRIPTIONAL REGULATORY PROTEIN GABR"/>
    <property type="match status" value="1"/>
</dbReference>